<dbReference type="NCBIfam" id="NF004344">
    <property type="entry name" value="PRK05724.1"/>
    <property type="match status" value="1"/>
</dbReference>
<dbReference type="GO" id="GO:0016740">
    <property type="term" value="F:transferase activity"/>
    <property type="evidence" value="ECO:0007669"/>
    <property type="project" value="UniProtKB-KW"/>
</dbReference>
<evidence type="ECO:0000256" key="1">
    <source>
        <dbReference type="ARBA" id="ARBA00004956"/>
    </source>
</evidence>
<comment type="subunit">
    <text evidence="10">Acetyl-CoA carboxylase is a heterohexamer composed of biotin carboxyl carrier protein (AccB), biotin carboxylase (AccC) and two subunits each of ACCase subunit alpha (AccA) and ACCase subunit beta (AccD).</text>
</comment>
<dbReference type="Proteomes" id="UP000767291">
    <property type="component" value="Unassembled WGS sequence"/>
</dbReference>
<keyword evidence="10" id="KW-0963">Cytoplasm</keyword>
<evidence type="ECO:0000256" key="10">
    <source>
        <dbReference type="HAMAP-Rule" id="MF_00823"/>
    </source>
</evidence>
<keyword evidence="6 10" id="KW-0067">ATP-binding</keyword>
<evidence type="ECO:0000256" key="8">
    <source>
        <dbReference type="ARBA" id="ARBA00023160"/>
    </source>
</evidence>
<dbReference type="InterPro" id="IPR001095">
    <property type="entry name" value="Acetyl_CoA_COase_a_su"/>
</dbReference>
<evidence type="ECO:0000259" key="12">
    <source>
        <dbReference type="PROSITE" id="PS50989"/>
    </source>
</evidence>
<dbReference type="HAMAP" id="MF_00823">
    <property type="entry name" value="AcetylCoA_CT_alpha"/>
    <property type="match status" value="1"/>
</dbReference>
<keyword evidence="7 10" id="KW-0443">Lipid metabolism</keyword>
<dbReference type="GO" id="GO:0003989">
    <property type="term" value="F:acetyl-CoA carboxylase activity"/>
    <property type="evidence" value="ECO:0007669"/>
    <property type="project" value="UniProtKB-EC"/>
</dbReference>
<keyword evidence="8 10" id="KW-0275">Fatty acid biosynthesis</keyword>
<protein>
    <recommendedName>
        <fullName evidence="10">Acetyl-coenzyme A carboxylase carboxyl transferase subunit alpha</fullName>
        <shortName evidence="10">ACCase subunit alpha</shortName>
        <shortName evidence="10">Acetyl-CoA carboxylase carboxyltransferase subunit alpha</shortName>
        <ecNumber evidence="10">2.1.3.15</ecNumber>
    </recommendedName>
</protein>
<dbReference type="Pfam" id="PF03255">
    <property type="entry name" value="ACCA"/>
    <property type="match status" value="1"/>
</dbReference>
<dbReference type="InterPro" id="IPR011763">
    <property type="entry name" value="COA_CT_C"/>
</dbReference>
<proteinExistence type="inferred from homology"/>
<comment type="function">
    <text evidence="10">Component of the acetyl coenzyme A carboxylase (ACC) complex. First, biotin carboxylase catalyzes the carboxylation of biotin on its carrier protein (BCCP) and then the CO(2) group is transferred by the carboxyltransferase to acetyl-CoA to form malonyl-CoA.</text>
</comment>
<dbReference type="NCBIfam" id="TIGR00513">
    <property type="entry name" value="accA"/>
    <property type="match status" value="1"/>
</dbReference>
<dbReference type="PROSITE" id="PS50989">
    <property type="entry name" value="COA_CT_CTER"/>
    <property type="match status" value="1"/>
</dbReference>
<name>A0ABS4E852_9FIRM</name>
<evidence type="ECO:0000256" key="9">
    <source>
        <dbReference type="ARBA" id="ARBA00049152"/>
    </source>
</evidence>
<accession>A0ABS4E852</accession>
<keyword evidence="14" id="KW-1185">Reference proteome</keyword>
<evidence type="ECO:0000313" key="14">
    <source>
        <dbReference type="Proteomes" id="UP000767291"/>
    </source>
</evidence>
<comment type="subcellular location">
    <subcellularLocation>
        <location evidence="10">Cytoplasm</location>
    </subcellularLocation>
</comment>
<sequence length="314" mass="35235">MSDSIKERMKTIEKDIKQLETISKSSSIDLNDKINALKDKLKRLKYEAFTSLTPHDKVVLSRDKDRPTTQDYIDNICANFLEFHGDRLYKDDPSIVGGIGKIGNYNVTIIGHQKGHDTKEKIRRNFGMPHPEGYRKALRLMKQAEKFNRPIVTFVDTSGAFCGLEAEERGQGEAIARNLLEMSKLSVPVITFVIGEGGSGGALGIGVGNDICMLEHSVYSVISPEGLSSILFKDSSRAKEACDVMKLTSKDLYDLNIIDKIIKEPLGGAQKDVEAVSKEIKKYVLDRLDYYKDISKEDIVSMRYNKFRNIGKCI</sequence>
<dbReference type="Gene3D" id="3.90.226.10">
    <property type="entry name" value="2-enoyl-CoA Hydratase, Chain A, domain 1"/>
    <property type="match status" value="1"/>
</dbReference>
<keyword evidence="13" id="KW-0436">Ligase</keyword>
<comment type="pathway">
    <text evidence="1 10">Lipid metabolism; malonyl-CoA biosynthesis; malonyl-CoA from acetyl-CoA: step 1/1.</text>
</comment>
<dbReference type="PANTHER" id="PTHR42853">
    <property type="entry name" value="ACETYL-COENZYME A CARBOXYLASE CARBOXYL TRANSFERASE SUBUNIT ALPHA"/>
    <property type="match status" value="1"/>
</dbReference>
<comment type="caution">
    <text evidence="13">The sequence shown here is derived from an EMBL/GenBank/DDBJ whole genome shotgun (WGS) entry which is preliminary data.</text>
</comment>
<dbReference type="EMBL" id="JAGGJX010000001">
    <property type="protein sequence ID" value="MBP1854104.1"/>
    <property type="molecule type" value="Genomic_DNA"/>
</dbReference>
<evidence type="ECO:0000256" key="4">
    <source>
        <dbReference type="ARBA" id="ARBA00022741"/>
    </source>
</evidence>
<evidence type="ECO:0000256" key="2">
    <source>
        <dbReference type="ARBA" id="ARBA00022516"/>
    </source>
</evidence>
<comment type="similarity">
    <text evidence="10">Belongs to the AccA family.</text>
</comment>
<dbReference type="EC" id="2.1.3.15" evidence="10"/>
<evidence type="ECO:0000256" key="3">
    <source>
        <dbReference type="ARBA" id="ARBA00022679"/>
    </source>
</evidence>
<evidence type="ECO:0000256" key="6">
    <source>
        <dbReference type="ARBA" id="ARBA00022840"/>
    </source>
</evidence>
<organism evidence="13 14">
    <name type="scientific">Metaclostridioides mangenotii</name>
    <dbReference type="NCBI Taxonomy" id="1540"/>
    <lineage>
        <taxon>Bacteria</taxon>
        <taxon>Bacillati</taxon>
        <taxon>Bacillota</taxon>
        <taxon>Clostridia</taxon>
        <taxon>Peptostreptococcales</taxon>
        <taxon>Peptostreptococcaceae</taxon>
        <taxon>Metaclostridioides</taxon>
    </lineage>
</organism>
<evidence type="ECO:0000256" key="5">
    <source>
        <dbReference type="ARBA" id="ARBA00022832"/>
    </source>
</evidence>
<keyword evidence="3 10" id="KW-0808">Transferase</keyword>
<evidence type="ECO:0000256" key="7">
    <source>
        <dbReference type="ARBA" id="ARBA00023098"/>
    </source>
</evidence>
<feature type="domain" description="CoA carboxyltransferase C-terminal" evidence="12">
    <location>
        <begin position="37"/>
        <end position="290"/>
    </location>
</feature>
<reference evidence="13 14" key="1">
    <citation type="submission" date="2021-03" db="EMBL/GenBank/DDBJ databases">
        <title>Genomic Encyclopedia of Type Strains, Phase IV (KMG-IV): sequencing the most valuable type-strain genomes for metagenomic binning, comparative biology and taxonomic classification.</title>
        <authorList>
            <person name="Goeker M."/>
        </authorList>
    </citation>
    <scope>NUCLEOTIDE SEQUENCE [LARGE SCALE GENOMIC DNA]</scope>
    <source>
        <strain evidence="13 14">DSM 1289</strain>
    </source>
</reference>
<dbReference type="NCBIfam" id="NF041504">
    <property type="entry name" value="AccA_sub"/>
    <property type="match status" value="1"/>
</dbReference>
<dbReference type="SUPFAM" id="SSF52096">
    <property type="entry name" value="ClpP/crotonase"/>
    <property type="match status" value="1"/>
</dbReference>
<dbReference type="InterPro" id="IPR029045">
    <property type="entry name" value="ClpP/crotonase-like_dom_sf"/>
</dbReference>
<evidence type="ECO:0000313" key="13">
    <source>
        <dbReference type="EMBL" id="MBP1854104.1"/>
    </source>
</evidence>
<keyword evidence="11" id="KW-0175">Coiled coil</keyword>
<dbReference type="PANTHER" id="PTHR42853:SF3">
    <property type="entry name" value="ACETYL-COENZYME A CARBOXYLASE CARBOXYL TRANSFERASE SUBUNIT ALPHA, CHLOROPLASTIC"/>
    <property type="match status" value="1"/>
</dbReference>
<comment type="catalytic activity">
    <reaction evidence="9 10">
        <text>N(6)-carboxybiotinyl-L-lysyl-[protein] + acetyl-CoA = N(6)-biotinyl-L-lysyl-[protein] + malonyl-CoA</text>
        <dbReference type="Rhea" id="RHEA:54728"/>
        <dbReference type="Rhea" id="RHEA-COMP:10505"/>
        <dbReference type="Rhea" id="RHEA-COMP:10506"/>
        <dbReference type="ChEBI" id="CHEBI:57288"/>
        <dbReference type="ChEBI" id="CHEBI:57384"/>
        <dbReference type="ChEBI" id="CHEBI:83144"/>
        <dbReference type="ChEBI" id="CHEBI:83145"/>
        <dbReference type="EC" id="2.1.3.15"/>
    </reaction>
</comment>
<feature type="coiled-coil region" evidence="11">
    <location>
        <begin position="2"/>
        <end position="47"/>
    </location>
</feature>
<dbReference type="PRINTS" id="PR01069">
    <property type="entry name" value="ACCCTRFRASEA"/>
</dbReference>
<evidence type="ECO:0000256" key="11">
    <source>
        <dbReference type="SAM" id="Coils"/>
    </source>
</evidence>
<keyword evidence="4 10" id="KW-0547">Nucleotide-binding</keyword>
<keyword evidence="2 10" id="KW-0444">Lipid biosynthesis</keyword>
<gene>
    <name evidence="10" type="primary">accA</name>
    <name evidence="13" type="ORF">J2Z43_000494</name>
</gene>
<keyword evidence="5 10" id="KW-0276">Fatty acid metabolism</keyword>